<feature type="region of interest" description="Disordered" evidence="12">
    <location>
        <begin position="289"/>
        <end position="339"/>
    </location>
</feature>
<evidence type="ECO:0000256" key="1">
    <source>
        <dbReference type="ARBA" id="ARBA00004141"/>
    </source>
</evidence>
<keyword evidence="7" id="KW-0157">Chromophore</keyword>
<protein>
    <recommendedName>
        <fullName evidence="14">G-protein coupled receptors family 1 profile domain-containing protein</fullName>
    </recommendedName>
</protein>
<keyword evidence="6 13" id="KW-1133">Transmembrane helix</keyword>
<evidence type="ECO:0000256" key="4">
    <source>
        <dbReference type="ARBA" id="ARBA00022692"/>
    </source>
</evidence>
<dbReference type="InterPro" id="IPR027430">
    <property type="entry name" value="Retinal_BS"/>
</dbReference>
<feature type="domain" description="G-protein coupled receptors family 1 profile" evidence="14">
    <location>
        <begin position="183"/>
        <end position="254"/>
    </location>
</feature>
<reference evidence="15 16" key="1">
    <citation type="submission" date="2021-06" db="EMBL/GenBank/DDBJ databases">
        <title>Chromosome-level genome assembly of the red-tail catfish (Hemibagrus wyckioides).</title>
        <authorList>
            <person name="Shao F."/>
        </authorList>
    </citation>
    <scope>NUCLEOTIDE SEQUENCE [LARGE SCALE GENOMIC DNA]</scope>
    <source>
        <strain evidence="15">EC202008001</strain>
        <tissue evidence="15">Blood</tissue>
    </source>
</reference>
<keyword evidence="9 13" id="KW-0472">Membrane</keyword>
<comment type="caution">
    <text evidence="15">The sequence shown here is derived from an EMBL/GenBank/DDBJ whole genome shotgun (WGS) entry which is preliminary data.</text>
</comment>
<evidence type="ECO:0000256" key="3">
    <source>
        <dbReference type="ARBA" id="ARBA00022606"/>
    </source>
</evidence>
<dbReference type="GO" id="GO:0004930">
    <property type="term" value="F:G protein-coupled receptor activity"/>
    <property type="evidence" value="ECO:0007669"/>
    <property type="project" value="UniProtKB-KW"/>
</dbReference>
<dbReference type="PROSITE" id="PS50262">
    <property type="entry name" value="G_PROTEIN_RECEP_F1_2"/>
    <property type="match status" value="1"/>
</dbReference>
<evidence type="ECO:0000256" key="6">
    <source>
        <dbReference type="ARBA" id="ARBA00022989"/>
    </source>
</evidence>
<proteinExistence type="predicted"/>
<keyword evidence="11" id="KW-0807">Transducer</keyword>
<dbReference type="PROSITE" id="PS00238">
    <property type="entry name" value="OPSIN"/>
    <property type="match status" value="1"/>
</dbReference>
<dbReference type="GO" id="GO:0009881">
    <property type="term" value="F:photoreceptor activity"/>
    <property type="evidence" value="ECO:0007669"/>
    <property type="project" value="UniProtKB-KW"/>
</dbReference>
<dbReference type="Pfam" id="PF00001">
    <property type="entry name" value="7tm_1"/>
    <property type="match status" value="2"/>
</dbReference>
<dbReference type="GO" id="GO:0016020">
    <property type="term" value="C:membrane"/>
    <property type="evidence" value="ECO:0007669"/>
    <property type="project" value="UniProtKB-SubCell"/>
</dbReference>
<evidence type="ECO:0000256" key="12">
    <source>
        <dbReference type="SAM" id="MobiDB-lite"/>
    </source>
</evidence>
<evidence type="ECO:0000256" key="2">
    <source>
        <dbReference type="ARBA" id="ARBA00022543"/>
    </source>
</evidence>
<dbReference type="OrthoDB" id="2101615at2759"/>
<keyword evidence="16" id="KW-1185">Reference proteome</keyword>
<organism evidence="15 16">
    <name type="scientific">Hemibagrus wyckioides</name>
    <dbReference type="NCBI Taxonomy" id="337641"/>
    <lineage>
        <taxon>Eukaryota</taxon>
        <taxon>Metazoa</taxon>
        <taxon>Chordata</taxon>
        <taxon>Craniata</taxon>
        <taxon>Vertebrata</taxon>
        <taxon>Euteleostomi</taxon>
        <taxon>Actinopterygii</taxon>
        <taxon>Neopterygii</taxon>
        <taxon>Teleostei</taxon>
        <taxon>Ostariophysi</taxon>
        <taxon>Siluriformes</taxon>
        <taxon>Bagridae</taxon>
        <taxon>Hemibagrus</taxon>
    </lineage>
</organism>
<evidence type="ECO:0000256" key="11">
    <source>
        <dbReference type="ARBA" id="ARBA00023224"/>
    </source>
</evidence>
<gene>
    <name evidence="15" type="ORF">KOW79_017091</name>
</gene>
<evidence type="ECO:0000256" key="13">
    <source>
        <dbReference type="SAM" id="Phobius"/>
    </source>
</evidence>
<evidence type="ECO:0000256" key="5">
    <source>
        <dbReference type="ARBA" id="ARBA00022925"/>
    </source>
</evidence>
<dbReference type="Gene3D" id="1.20.1070.10">
    <property type="entry name" value="Rhodopsin 7-helix transmembrane proteins"/>
    <property type="match status" value="2"/>
</dbReference>
<evidence type="ECO:0000256" key="7">
    <source>
        <dbReference type="ARBA" id="ARBA00022991"/>
    </source>
</evidence>
<evidence type="ECO:0000256" key="8">
    <source>
        <dbReference type="ARBA" id="ARBA00023040"/>
    </source>
</evidence>
<sequence>MVWSIQRLLRISGVSLGQRSGSRLRAQPEPDRTLSGGCVSRAHRHLRLCEQSAGARAVRPPQGAALSHQPAAHKHLSERHARVRAGHTVQPRRQHARTLAGGTHRVRVVRVRQFALRHRISLAVLSYERYCTMMCPSEPDVTDYRKVAVGVMLSWVYSLIWTLPPFFGWSRYGPEGPGTTCSVSSLKTSTGRKREHRVLIMVITMVVCYLLCWLPYGIMALVATFGAPGLVTAEASIVPSILAKTSTVINPIIYIFMNKQFNRCFRSLLKCETPRQASVLKSWSKANKPTRRTDNNLTFMAGSGDHRSAAPSSSKSNKQPLSTDSARPPALSLVAHYNG</sequence>
<keyword evidence="3" id="KW-0716">Sensory transduction</keyword>
<keyword evidence="8" id="KW-0297">G-protein coupled receptor</keyword>
<feature type="compositionally biased region" description="Polar residues" evidence="12">
    <location>
        <begin position="310"/>
        <end position="325"/>
    </location>
</feature>
<keyword evidence="4 13" id="KW-0812">Transmembrane</keyword>
<evidence type="ECO:0000313" key="15">
    <source>
        <dbReference type="EMBL" id="KAG7319948.1"/>
    </source>
</evidence>
<evidence type="ECO:0000313" key="16">
    <source>
        <dbReference type="Proteomes" id="UP000824219"/>
    </source>
</evidence>
<evidence type="ECO:0000259" key="14">
    <source>
        <dbReference type="PROSITE" id="PS50262"/>
    </source>
</evidence>
<dbReference type="InterPro" id="IPR050125">
    <property type="entry name" value="GPCR_opsins"/>
</dbReference>
<keyword evidence="2" id="KW-0600">Photoreceptor protein</keyword>
<dbReference type="Proteomes" id="UP000824219">
    <property type="component" value="Linkage Group LG20"/>
</dbReference>
<dbReference type="EMBL" id="JAHKSW010000020">
    <property type="protein sequence ID" value="KAG7319948.1"/>
    <property type="molecule type" value="Genomic_DNA"/>
</dbReference>
<dbReference type="AlphaFoldDB" id="A0A9D3NET8"/>
<feature type="transmembrane region" description="Helical" evidence="13">
    <location>
        <begin position="237"/>
        <end position="257"/>
    </location>
</feature>
<comment type="subcellular location">
    <subcellularLocation>
        <location evidence="1">Membrane</location>
        <topology evidence="1">Multi-pass membrane protein</topology>
    </subcellularLocation>
</comment>
<dbReference type="PANTHER" id="PTHR24240">
    <property type="entry name" value="OPSIN"/>
    <property type="match status" value="1"/>
</dbReference>
<feature type="transmembrane region" description="Helical" evidence="13">
    <location>
        <begin position="198"/>
        <end position="225"/>
    </location>
</feature>
<evidence type="ECO:0000256" key="10">
    <source>
        <dbReference type="ARBA" id="ARBA00023170"/>
    </source>
</evidence>
<dbReference type="PRINTS" id="PR00237">
    <property type="entry name" value="GPCRRHODOPSN"/>
</dbReference>
<dbReference type="InterPro" id="IPR000276">
    <property type="entry name" value="GPCR_Rhodpsn"/>
</dbReference>
<keyword evidence="5" id="KW-0681">Retinal protein</keyword>
<dbReference type="SUPFAM" id="SSF81321">
    <property type="entry name" value="Family A G protein-coupled receptor-like"/>
    <property type="match status" value="1"/>
</dbReference>
<name>A0A9D3NET8_9TELE</name>
<dbReference type="GO" id="GO:0007602">
    <property type="term" value="P:phototransduction"/>
    <property type="evidence" value="ECO:0007669"/>
    <property type="project" value="UniProtKB-KW"/>
</dbReference>
<accession>A0A9D3NET8</accession>
<dbReference type="InterPro" id="IPR017452">
    <property type="entry name" value="GPCR_Rhodpsn_7TM"/>
</dbReference>
<evidence type="ECO:0000256" key="9">
    <source>
        <dbReference type="ARBA" id="ARBA00023136"/>
    </source>
</evidence>
<keyword evidence="10" id="KW-0675">Receptor</keyword>